<accession>A0A841TI47</accession>
<dbReference type="EMBL" id="JACJVN010000057">
    <property type="protein sequence ID" value="MBB6678617.1"/>
    <property type="molecule type" value="Genomic_DNA"/>
</dbReference>
<dbReference type="Proteomes" id="UP000574133">
    <property type="component" value="Unassembled WGS sequence"/>
</dbReference>
<organism evidence="1 2">
    <name type="scientific">Cohnella lubricantis</name>
    <dbReference type="NCBI Taxonomy" id="2163172"/>
    <lineage>
        <taxon>Bacteria</taxon>
        <taxon>Bacillati</taxon>
        <taxon>Bacillota</taxon>
        <taxon>Bacilli</taxon>
        <taxon>Bacillales</taxon>
        <taxon>Paenibacillaceae</taxon>
        <taxon>Cohnella</taxon>
    </lineage>
</organism>
<comment type="caution">
    <text evidence="1">The sequence shown here is derived from an EMBL/GenBank/DDBJ whole genome shotgun (WGS) entry which is preliminary data.</text>
</comment>
<protein>
    <submittedName>
        <fullName evidence="1">Uncharacterized protein</fullName>
    </submittedName>
</protein>
<gene>
    <name evidence="1" type="ORF">H4Q31_15105</name>
</gene>
<reference evidence="1 2" key="1">
    <citation type="submission" date="2020-08" db="EMBL/GenBank/DDBJ databases">
        <title>Cohnella phylogeny.</title>
        <authorList>
            <person name="Dunlap C."/>
        </authorList>
    </citation>
    <scope>NUCLEOTIDE SEQUENCE [LARGE SCALE GENOMIC DNA]</scope>
    <source>
        <strain evidence="1 2">DSM 103658</strain>
    </source>
</reference>
<sequence length="71" mass="8301">MAINRKLLTDRDFEEAAANRTRLRVFKDDHLVESGSIIVRFDETTVVLQSNVSDLTYYSRGECEFFELRRG</sequence>
<dbReference type="RefSeq" id="WP_185179880.1">
    <property type="nucleotide sequence ID" value="NZ_CBCSEP010000006.1"/>
</dbReference>
<proteinExistence type="predicted"/>
<evidence type="ECO:0000313" key="1">
    <source>
        <dbReference type="EMBL" id="MBB6678617.1"/>
    </source>
</evidence>
<evidence type="ECO:0000313" key="2">
    <source>
        <dbReference type="Proteomes" id="UP000574133"/>
    </source>
</evidence>
<name>A0A841TI47_9BACL</name>
<dbReference type="AlphaFoldDB" id="A0A841TI47"/>
<keyword evidence="2" id="KW-1185">Reference proteome</keyword>